<dbReference type="InParanoid" id="G3AMJ4"/>
<dbReference type="STRING" id="619300.G3AMJ4"/>
<dbReference type="InterPro" id="IPR029058">
    <property type="entry name" value="AB_hydrolase_fold"/>
</dbReference>
<dbReference type="AlphaFoldDB" id="G3AMJ4"/>
<dbReference type="OrthoDB" id="8119704at2759"/>
<dbReference type="Pfam" id="PF00561">
    <property type="entry name" value="Abhydrolase_1"/>
    <property type="match status" value="1"/>
</dbReference>
<evidence type="ECO:0000256" key="1">
    <source>
        <dbReference type="ARBA" id="ARBA00008645"/>
    </source>
</evidence>
<dbReference type="OMA" id="FICTRTR"/>
<organism evidence="5">
    <name type="scientific">Spathaspora passalidarum (strain NRRL Y-27907 / 11-Y1)</name>
    <dbReference type="NCBI Taxonomy" id="619300"/>
    <lineage>
        <taxon>Eukaryota</taxon>
        <taxon>Fungi</taxon>
        <taxon>Dikarya</taxon>
        <taxon>Ascomycota</taxon>
        <taxon>Saccharomycotina</taxon>
        <taxon>Pichiomycetes</taxon>
        <taxon>Debaryomycetaceae</taxon>
        <taxon>Spathaspora</taxon>
    </lineage>
</organism>
<dbReference type="GO" id="GO:0005739">
    <property type="term" value="C:mitochondrion"/>
    <property type="evidence" value="ECO:0007669"/>
    <property type="project" value="TreeGrafter"/>
</dbReference>
<protein>
    <recommendedName>
        <fullName evidence="3">AB hydrolase-1 domain-containing protein</fullName>
    </recommendedName>
</protein>
<accession>G3AMJ4</accession>
<dbReference type="EMBL" id="GL996501">
    <property type="protein sequence ID" value="EGW33437.1"/>
    <property type="molecule type" value="Genomic_DNA"/>
</dbReference>
<feature type="non-terminal residue" evidence="4">
    <location>
        <position position="233"/>
    </location>
</feature>
<dbReference type="PANTHER" id="PTHR46118:SF4">
    <property type="entry name" value="PROTEIN ABHD11"/>
    <property type="match status" value="1"/>
</dbReference>
<reference evidence="4 5" key="1">
    <citation type="journal article" date="2011" name="Proc. Natl. Acad. Sci. U.S.A.">
        <title>Comparative genomics of xylose-fermenting fungi for enhanced biofuel production.</title>
        <authorList>
            <person name="Wohlbach D.J."/>
            <person name="Kuo A."/>
            <person name="Sato T.K."/>
            <person name="Potts K.M."/>
            <person name="Salamov A.A."/>
            <person name="LaButti K.M."/>
            <person name="Sun H."/>
            <person name="Clum A."/>
            <person name="Pangilinan J.L."/>
            <person name="Lindquist E.A."/>
            <person name="Lucas S."/>
            <person name="Lapidus A."/>
            <person name="Jin M."/>
            <person name="Gunawan C."/>
            <person name="Balan V."/>
            <person name="Dale B.E."/>
            <person name="Jeffries T.W."/>
            <person name="Zinkel R."/>
            <person name="Barry K.W."/>
            <person name="Grigoriev I.V."/>
            <person name="Gasch A.P."/>
        </authorList>
    </citation>
    <scope>NUCLEOTIDE SEQUENCE [LARGE SCALE GENOMIC DNA]</scope>
    <source>
        <strain evidence="5">NRRL Y-27907 / 11-Y1</strain>
    </source>
</reference>
<dbReference type="PANTHER" id="PTHR46118">
    <property type="entry name" value="PROTEIN ABHD11"/>
    <property type="match status" value="1"/>
</dbReference>
<keyword evidence="5" id="KW-1185">Reference proteome</keyword>
<dbReference type="HOGENOM" id="CLU_1192384_0_0_1"/>
<evidence type="ECO:0000259" key="3">
    <source>
        <dbReference type="Pfam" id="PF00561"/>
    </source>
</evidence>
<dbReference type="RefSeq" id="XP_007374952.1">
    <property type="nucleotide sequence ID" value="XM_007374890.1"/>
</dbReference>
<dbReference type="KEGG" id="spaa:SPAPADRAFT_60793"/>
<evidence type="ECO:0000313" key="4">
    <source>
        <dbReference type="EMBL" id="EGW33437.1"/>
    </source>
</evidence>
<sequence length="233" mass="26981">MIATRRFYNSVHLSRFICTRTRLYTTAANTIEAQFPPRQLLIKVEEIPDLPFVEHITLPFKHFKPAASPPDYTKTPVLFIHGLFGWKNNYRSVGQLISERTKHPVYALDLRNHGDAPHVLPHTYSAMAEDVQEFLHDRGWEKVILVGHSMGAKVAMIVSLLYPELVEKLVVIDNTPHYQPLGEQYQRDLLAMCIIESQRIGFKEVDGKRIIEKKKIDEVLSHYEPNHTVREFL</sequence>
<dbReference type="eggNOG" id="KOG2382">
    <property type="taxonomic scope" value="Eukaryota"/>
</dbReference>
<dbReference type="InterPro" id="IPR000073">
    <property type="entry name" value="AB_hydrolase_1"/>
</dbReference>
<dbReference type="GO" id="GO:0052689">
    <property type="term" value="F:carboxylic ester hydrolase activity"/>
    <property type="evidence" value="ECO:0007669"/>
    <property type="project" value="TreeGrafter"/>
</dbReference>
<feature type="domain" description="AB hydrolase-1" evidence="3">
    <location>
        <begin position="76"/>
        <end position="179"/>
    </location>
</feature>
<dbReference type="Proteomes" id="UP000000709">
    <property type="component" value="Unassembled WGS sequence"/>
</dbReference>
<dbReference type="Gene3D" id="3.40.50.1820">
    <property type="entry name" value="alpha/beta hydrolase"/>
    <property type="match status" value="1"/>
</dbReference>
<evidence type="ECO:0000313" key="5">
    <source>
        <dbReference type="Proteomes" id="UP000000709"/>
    </source>
</evidence>
<comment type="similarity">
    <text evidence="1">Belongs to the AB hydrolase superfamily.</text>
</comment>
<evidence type="ECO:0000256" key="2">
    <source>
        <dbReference type="ARBA" id="ARBA00022801"/>
    </source>
</evidence>
<proteinExistence type="inferred from homology"/>
<name>G3AMJ4_SPAPN</name>
<dbReference type="GeneID" id="18873573"/>
<gene>
    <name evidence="4" type="ORF">SPAPADRAFT_60793</name>
</gene>
<dbReference type="SUPFAM" id="SSF53474">
    <property type="entry name" value="alpha/beta-Hydrolases"/>
    <property type="match status" value="1"/>
</dbReference>
<keyword evidence="2" id="KW-0378">Hydrolase</keyword>